<organism evidence="1">
    <name type="scientific">Anguilla anguilla</name>
    <name type="common">European freshwater eel</name>
    <name type="synonym">Muraena anguilla</name>
    <dbReference type="NCBI Taxonomy" id="7936"/>
    <lineage>
        <taxon>Eukaryota</taxon>
        <taxon>Metazoa</taxon>
        <taxon>Chordata</taxon>
        <taxon>Craniata</taxon>
        <taxon>Vertebrata</taxon>
        <taxon>Euteleostomi</taxon>
        <taxon>Actinopterygii</taxon>
        <taxon>Neopterygii</taxon>
        <taxon>Teleostei</taxon>
        <taxon>Anguilliformes</taxon>
        <taxon>Anguillidae</taxon>
        <taxon>Anguilla</taxon>
    </lineage>
</organism>
<name>A0A0E9SW25_ANGAN</name>
<reference evidence="1" key="1">
    <citation type="submission" date="2014-11" db="EMBL/GenBank/DDBJ databases">
        <authorList>
            <person name="Amaro Gonzalez C."/>
        </authorList>
    </citation>
    <scope>NUCLEOTIDE SEQUENCE</scope>
</reference>
<proteinExistence type="predicted"/>
<dbReference type="EMBL" id="GBXM01063849">
    <property type="protein sequence ID" value="JAH44728.1"/>
    <property type="molecule type" value="Transcribed_RNA"/>
</dbReference>
<evidence type="ECO:0000313" key="1">
    <source>
        <dbReference type="EMBL" id="JAH44728.1"/>
    </source>
</evidence>
<reference evidence="1" key="2">
    <citation type="journal article" date="2015" name="Fish Shellfish Immunol.">
        <title>Early steps in the European eel (Anguilla anguilla)-Vibrio vulnificus interaction in the gills: Role of the RtxA13 toxin.</title>
        <authorList>
            <person name="Callol A."/>
            <person name="Pajuelo D."/>
            <person name="Ebbesson L."/>
            <person name="Teles M."/>
            <person name="MacKenzie S."/>
            <person name="Amaro C."/>
        </authorList>
    </citation>
    <scope>NUCLEOTIDE SEQUENCE</scope>
</reference>
<dbReference type="AlphaFoldDB" id="A0A0E9SW25"/>
<protein>
    <submittedName>
        <fullName evidence="1">Uncharacterized protein</fullName>
    </submittedName>
</protein>
<sequence>MNHLWSLSTLCSVSSFLDRRARHHFVVLLQMEEWNSLN</sequence>
<accession>A0A0E9SW25</accession>